<feature type="non-terminal residue" evidence="1">
    <location>
        <position position="1"/>
    </location>
</feature>
<proteinExistence type="predicted"/>
<dbReference type="AlphaFoldDB" id="A0A0F9NYT4"/>
<organism evidence="1">
    <name type="scientific">marine sediment metagenome</name>
    <dbReference type="NCBI Taxonomy" id="412755"/>
    <lineage>
        <taxon>unclassified sequences</taxon>
        <taxon>metagenomes</taxon>
        <taxon>ecological metagenomes</taxon>
    </lineage>
</organism>
<protein>
    <submittedName>
        <fullName evidence="1">Uncharacterized protein</fullName>
    </submittedName>
</protein>
<reference evidence="1" key="1">
    <citation type="journal article" date="2015" name="Nature">
        <title>Complex archaea that bridge the gap between prokaryotes and eukaryotes.</title>
        <authorList>
            <person name="Spang A."/>
            <person name="Saw J.H."/>
            <person name="Jorgensen S.L."/>
            <person name="Zaremba-Niedzwiedzka K."/>
            <person name="Martijn J."/>
            <person name="Lind A.E."/>
            <person name="van Eijk R."/>
            <person name="Schleper C."/>
            <person name="Guy L."/>
            <person name="Ettema T.J."/>
        </authorList>
    </citation>
    <scope>NUCLEOTIDE SEQUENCE</scope>
</reference>
<comment type="caution">
    <text evidence="1">The sequence shown here is derived from an EMBL/GenBank/DDBJ whole genome shotgun (WGS) entry which is preliminary data.</text>
</comment>
<sequence>IIMESLYPSRANSPPQCGPGVYSNAWLHFVYRLGGPRSLPLRYTNDIIYSCLPELAQMVSPLLRAGGRIQ</sequence>
<accession>A0A0F9NYT4</accession>
<dbReference type="EMBL" id="LAZR01003012">
    <property type="protein sequence ID" value="KKN23024.1"/>
    <property type="molecule type" value="Genomic_DNA"/>
</dbReference>
<gene>
    <name evidence="1" type="ORF">LCGC14_0909460</name>
</gene>
<name>A0A0F9NYT4_9ZZZZ</name>
<evidence type="ECO:0000313" key="1">
    <source>
        <dbReference type="EMBL" id="KKN23024.1"/>
    </source>
</evidence>